<gene>
    <name evidence="6" type="ORF">F2Q68_00011213</name>
</gene>
<evidence type="ECO:0000256" key="4">
    <source>
        <dbReference type="ARBA" id="ARBA00023054"/>
    </source>
</evidence>
<keyword evidence="5" id="KW-0206">Cytoskeleton</keyword>
<dbReference type="EMBL" id="QGKW02000717">
    <property type="protein sequence ID" value="KAF2598751.1"/>
    <property type="molecule type" value="Genomic_DNA"/>
</dbReference>
<organism evidence="6 7">
    <name type="scientific">Brassica cretica</name>
    <name type="common">Mustard</name>
    <dbReference type="NCBI Taxonomy" id="69181"/>
    <lineage>
        <taxon>Eukaryota</taxon>
        <taxon>Viridiplantae</taxon>
        <taxon>Streptophyta</taxon>
        <taxon>Embryophyta</taxon>
        <taxon>Tracheophyta</taxon>
        <taxon>Spermatophyta</taxon>
        <taxon>Magnoliopsida</taxon>
        <taxon>eudicotyledons</taxon>
        <taxon>Gunneridae</taxon>
        <taxon>Pentapetalae</taxon>
        <taxon>rosids</taxon>
        <taxon>malvids</taxon>
        <taxon>Brassicales</taxon>
        <taxon>Brassicaceae</taxon>
        <taxon>Brassiceae</taxon>
        <taxon>Brassica</taxon>
    </lineage>
</organism>
<keyword evidence="5" id="KW-0963">Cytoplasm</keyword>
<keyword evidence="4" id="KW-0175">Coiled coil</keyword>
<dbReference type="GO" id="GO:0000226">
    <property type="term" value="P:microtubule cytoskeleton organization"/>
    <property type="evidence" value="ECO:0007669"/>
    <property type="project" value="InterPro"/>
</dbReference>
<reference evidence="6" key="1">
    <citation type="submission" date="2019-12" db="EMBL/GenBank/DDBJ databases">
        <title>Genome sequencing and annotation of Brassica cretica.</title>
        <authorList>
            <person name="Studholme D.J."/>
            <person name="Sarris P.F."/>
        </authorList>
    </citation>
    <scope>NUCLEOTIDE SEQUENCE</scope>
    <source>
        <strain evidence="6">PFS-001/15</strain>
        <tissue evidence="6">Leaf</tissue>
    </source>
</reference>
<dbReference type="GO" id="GO:0005819">
    <property type="term" value="C:spindle"/>
    <property type="evidence" value="ECO:0007669"/>
    <property type="project" value="TreeGrafter"/>
</dbReference>
<comment type="caution">
    <text evidence="6">The sequence shown here is derived from an EMBL/GenBank/DDBJ whole genome shotgun (WGS) entry which is preliminary data.</text>
</comment>
<comment type="subcellular location">
    <subcellularLocation>
        <location evidence="1">Cytoplasm</location>
        <location evidence="1">Cytoskeleton</location>
    </subcellularLocation>
</comment>
<dbReference type="GO" id="GO:0008017">
    <property type="term" value="F:microtubule binding"/>
    <property type="evidence" value="ECO:0007669"/>
    <property type="project" value="InterPro"/>
</dbReference>
<dbReference type="PANTHER" id="PTHR19321:SF0">
    <property type="entry name" value="65-KDA MICROTUBULE-ASSOCIATED PROTEIN 6"/>
    <property type="match status" value="1"/>
</dbReference>
<dbReference type="AlphaFoldDB" id="A0A8S9KYJ5"/>
<dbReference type="InterPro" id="IPR007145">
    <property type="entry name" value="MAP65_Ase1_PRC1"/>
</dbReference>
<evidence type="ECO:0000256" key="1">
    <source>
        <dbReference type="ARBA" id="ARBA00004245"/>
    </source>
</evidence>
<dbReference type="Proteomes" id="UP000712281">
    <property type="component" value="Unassembled WGS sequence"/>
</dbReference>
<sequence length="323" mass="36588">MLKVGSTNALFFRTNTTCNNLLRELRKIWVEIGESEAEKDRMLMELERECLQIYQRKVDEAANSKARLHQSVAAIEAEVASLMAALGVLNINSPIKVDKSSKSLKEKLAAVTPAVQRVASTLASLFELWNLMDTPQEERTKFGRATYLVRSSESNVTEPGILSTETIEQVSAEVDCLSKLKSSKMKELDMNRDNAGRGGHVNLKRAERARVTINKIRGTGDEKKVRGSELEDLCRLTHIQPDTSTSAEKSREVQSRKDIMDRIDRWLSACEEETWLEEYNMDMNRDNAGRGGHVNLKRAERARVTINKIRGTSYHKEKYPQMA</sequence>
<evidence type="ECO:0000313" key="6">
    <source>
        <dbReference type="EMBL" id="KAF2598751.1"/>
    </source>
</evidence>
<accession>A0A8S9KYJ5</accession>
<evidence type="ECO:0000313" key="7">
    <source>
        <dbReference type="Proteomes" id="UP000712281"/>
    </source>
</evidence>
<dbReference type="GO" id="GO:0005737">
    <property type="term" value="C:cytoplasm"/>
    <property type="evidence" value="ECO:0007669"/>
    <property type="project" value="TreeGrafter"/>
</dbReference>
<evidence type="ECO:0000256" key="3">
    <source>
        <dbReference type="ARBA" id="ARBA00022701"/>
    </source>
</evidence>
<protein>
    <submittedName>
        <fullName evidence="6">Uncharacterized protein</fullName>
    </submittedName>
</protein>
<comment type="similarity">
    <text evidence="2">Belongs to the MAP65/ASE1 family.</text>
</comment>
<dbReference type="PANTHER" id="PTHR19321">
    <property type="entry name" value="PROTEIN REGULATOR OF CYTOKINESIS 1 PRC1-RELATED"/>
    <property type="match status" value="1"/>
</dbReference>
<dbReference type="Gene3D" id="1.20.58.1520">
    <property type="match status" value="1"/>
</dbReference>
<keyword evidence="3" id="KW-0493">Microtubule</keyword>
<dbReference type="Pfam" id="PF03999">
    <property type="entry name" value="MAP65_ASE1"/>
    <property type="match status" value="1"/>
</dbReference>
<dbReference type="GO" id="GO:0005874">
    <property type="term" value="C:microtubule"/>
    <property type="evidence" value="ECO:0007669"/>
    <property type="project" value="UniProtKB-KW"/>
</dbReference>
<name>A0A8S9KYJ5_BRACR</name>
<evidence type="ECO:0000256" key="2">
    <source>
        <dbReference type="ARBA" id="ARBA00006187"/>
    </source>
</evidence>
<proteinExistence type="inferred from homology"/>
<evidence type="ECO:0000256" key="5">
    <source>
        <dbReference type="ARBA" id="ARBA00023212"/>
    </source>
</evidence>